<evidence type="ECO:0000313" key="2">
    <source>
        <dbReference type="Proteomes" id="UP000320762"/>
    </source>
</evidence>
<comment type="caution">
    <text evidence="1">The sequence shown here is derived from an EMBL/GenBank/DDBJ whole genome shotgun (WGS) entry which is preliminary data.</text>
</comment>
<feature type="non-terminal residue" evidence="1">
    <location>
        <position position="480"/>
    </location>
</feature>
<sequence length="480" mass="53840">MPAANRLFDVYELLYSIFSAIQLDGGASALLPLACVSHSVGSVALDLLWERQESLVPLFRVLPCIHSGHECYTQMDIREGIWKSFQVSSALTYYLEGPSSTIPLGQWERLLPYARRIKVLDYRPFLKHKYKDLAIDPSVLAAALRRCGDSVLLPNVHSLLLGPRMTDLRCYVVPIVRLAPEKDGPQTAYLSLKRLPVPRDLVSNICRLDALQVLAIPPSGKLDFLPALRDRRGLVELHLPEAGGLDSDDWYEHDCCFRAPPVTPGFHGLQTLRIPDPETLHCATRIMQNLSTEPLKLCELSITGWDHDCQESEAGVLYSAIRGACDATTLIRLAIVTHRFTERAPDVARKYFADLLAFPNITHAEIHFAYKNADVDGAFDAMTEAWPRLERLRFVNIHAGHDYREKYRKSSLGSLVHLGRRCPRLSSLDLELDLSIAPPPIVLAESLERRITLNVNHSKMRGDTDAIGLFLASVFPWPTL</sequence>
<proteinExistence type="predicted"/>
<reference evidence="1 2" key="1">
    <citation type="journal article" date="2019" name="New Phytol.">
        <title>Comparative genomics reveals unique wood-decay strategies and fruiting body development in the Schizophyllaceae.</title>
        <authorList>
            <person name="Almasi E."/>
            <person name="Sahu N."/>
            <person name="Krizsan K."/>
            <person name="Balint B."/>
            <person name="Kovacs G.M."/>
            <person name="Kiss B."/>
            <person name="Cseklye J."/>
            <person name="Drula E."/>
            <person name="Henrissat B."/>
            <person name="Nagy I."/>
            <person name="Chovatia M."/>
            <person name="Adam C."/>
            <person name="LaButti K."/>
            <person name="Lipzen A."/>
            <person name="Riley R."/>
            <person name="Grigoriev I.V."/>
            <person name="Nagy L.G."/>
        </authorList>
    </citation>
    <scope>NUCLEOTIDE SEQUENCE [LARGE SCALE GENOMIC DNA]</scope>
    <source>
        <strain evidence="1 2">NL-1724</strain>
    </source>
</reference>
<accession>A0A550CI60</accession>
<dbReference type="STRING" id="97359.A0A550CI60"/>
<organism evidence="1 2">
    <name type="scientific">Schizophyllum amplum</name>
    <dbReference type="NCBI Taxonomy" id="97359"/>
    <lineage>
        <taxon>Eukaryota</taxon>
        <taxon>Fungi</taxon>
        <taxon>Dikarya</taxon>
        <taxon>Basidiomycota</taxon>
        <taxon>Agaricomycotina</taxon>
        <taxon>Agaricomycetes</taxon>
        <taxon>Agaricomycetidae</taxon>
        <taxon>Agaricales</taxon>
        <taxon>Schizophyllaceae</taxon>
        <taxon>Schizophyllum</taxon>
    </lineage>
</organism>
<protein>
    <recommendedName>
        <fullName evidence="3">F-box domain-containing protein</fullName>
    </recommendedName>
</protein>
<dbReference type="EMBL" id="VDMD01000007">
    <property type="protein sequence ID" value="TRM64492.1"/>
    <property type="molecule type" value="Genomic_DNA"/>
</dbReference>
<keyword evidence="2" id="KW-1185">Reference proteome</keyword>
<dbReference type="Proteomes" id="UP000320762">
    <property type="component" value="Unassembled WGS sequence"/>
</dbReference>
<evidence type="ECO:0008006" key="3">
    <source>
        <dbReference type="Google" id="ProtNLM"/>
    </source>
</evidence>
<gene>
    <name evidence="1" type="ORF">BD626DRAFT_400666</name>
</gene>
<dbReference type="AlphaFoldDB" id="A0A550CI60"/>
<evidence type="ECO:0000313" key="1">
    <source>
        <dbReference type="EMBL" id="TRM64492.1"/>
    </source>
</evidence>
<name>A0A550CI60_9AGAR</name>
<dbReference type="OrthoDB" id="2944341at2759"/>